<gene>
    <name evidence="1" type="ORF">IRI77_26730</name>
</gene>
<proteinExistence type="predicted"/>
<protein>
    <recommendedName>
        <fullName evidence="3">Porin</fullName>
    </recommendedName>
</protein>
<evidence type="ECO:0000313" key="1">
    <source>
        <dbReference type="EMBL" id="QOY86381.1"/>
    </source>
</evidence>
<dbReference type="Proteomes" id="UP000593892">
    <property type="component" value="Chromosome"/>
</dbReference>
<keyword evidence="2" id="KW-1185">Reference proteome</keyword>
<dbReference type="AlphaFoldDB" id="A0A7S7NMI4"/>
<name>A0A7S7NMI4_PALFE</name>
<dbReference type="KEGG" id="pfer:IRI77_26730"/>
<evidence type="ECO:0000313" key="2">
    <source>
        <dbReference type="Proteomes" id="UP000593892"/>
    </source>
</evidence>
<accession>A0A7S7NMI4</accession>
<evidence type="ECO:0008006" key="3">
    <source>
        <dbReference type="Google" id="ProtNLM"/>
    </source>
</evidence>
<reference evidence="1 2" key="1">
    <citation type="submission" date="2020-10" db="EMBL/GenBank/DDBJ databases">
        <title>Complete genome sequence of Paludibaculum fermentans P105T, a facultatively anaerobic acidobacterium capable of dissimilatory Fe(III) reduction.</title>
        <authorList>
            <person name="Dedysh S.N."/>
            <person name="Beletsky A.V."/>
            <person name="Kulichevskaya I.S."/>
            <person name="Mardanov A.V."/>
            <person name="Ravin N.V."/>
        </authorList>
    </citation>
    <scope>NUCLEOTIDE SEQUENCE [LARGE SCALE GENOMIC DNA]</scope>
    <source>
        <strain evidence="1 2">P105</strain>
    </source>
</reference>
<organism evidence="1 2">
    <name type="scientific">Paludibaculum fermentans</name>
    <dbReference type="NCBI Taxonomy" id="1473598"/>
    <lineage>
        <taxon>Bacteria</taxon>
        <taxon>Pseudomonadati</taxon>
        <taxon>Acidobacteriota</taxon>
        <taxon>Terriglobia</taxon>
        <taxon>Bryobacterales</taxon>
        <taxon>Bryobacteraceae</taxon>
        <taxon>Paludibaculum</taxon>
    </lineage>
</organism>
<dbReference type="EMBL" id="CP063849">
    <property type="protein sequence ID" value="QOY86381.1"/>
    <property type="molecule type" value="Genomic_DNA"/>
</dbReference>
<dbReference type="RefSeq" id="WP_194448050.1">
    <property type="nucleotide sequence ID" value="NZ_CP063849.1"/>
</dbReference>
<sequence>MRLPALLLCCACLSGQSFTQRGFFETRNYLYPQTTQGDSGRLVSEELLRWEPSWKPRPWIQINGGLDLRFDSHRQFERSWRLDWADRGQQRPAFGVRRLSVLLNKGGLTFEGGRQFIRWGKADLLNPTDRFAPKDFLNVINSDFLGVTAARITYERGSNTFDVVYQPVFTPSRGPLFGQRWVPLPEQIQNIPIRNLGADFPGRGQAGARWSHGARGFEYSLSLFDGYNHLPLLDLQAGLGVSVKRYFAQMRMYGGDFAMPLPWFTLKSEAAYFTSKTRTADEYALYVVQLERQTGEWTFVGGYAGEAVTNKRVQFDFAPDRGLAKTFLGRASYNLDANRTVSFEGALRQNGAGMYSKVEYTQAMGSHLRATANFTLLRGDTTDFLGQYRRNSNLQLILRYSF</sequence>